<dbReference type="SUPFAM" id="SSF50341">
    <property type="entry name" value="CheW-like"/>
    <property type="match status" value="1"/>
</dbReference>
<dbReference type="PROSITE" id="PS50109">
    <property type="entry name" value="HIS_KIN"/>
    <property type="match status" value="1"/>
</dbReference>
<dbReference type="PROSITE" id="PS50110">
    <property type="entry name" value="RESPONSE_REGULATORY"/>
    <property type="match status" value="1"/>
</dbReference>
<evidence type="ECO:0000313" key="13">
    <source>
        <dbReference type="Proteomes" id="UP000437131"/>
    </source>
</evidence>
<evidence type="ECO:0000256" key="6">
    <source>
        <dbReference type="ARBA" id="ARBA00023012"/>
    </source>
</evidence>
<dbReference type="EC" id="2.7.13.3" evidence="2"/>
<dbReference type="InterPro" id="IPR011006">
    <property type="entry name" value="CheY-like_superfamily"/>
</dbReference>
<dbReference type="InterPro" id="IPR036890">
    <property type="entry name" value="HATPase_C_sf"/>
</dbReference>
<dbReference type="SMART" id="SM00448">
    <property type="entry name" value="REC"/>
    <property type="match status" value="1"/>
</dbReference>
<evidence type="ECO:0000256" key="2">
    <source>
        <dbReference type="ARBA" id="ARBA00012438"/>
    </source>
</evidence>
<dbReference type="Gene3D" id="2.30.30.40">
    <property type="entry name" value="SH3 Domains"/>
    <property type="match status" value="1"/>
</dbReference>
<organism evidence="12 13">
    <name type="scientific">Cyanobacterium aponinum 0216</name>
    <dbReference type="NCBI Taxonomy" id="2676140"/>
    <lineage>
        <taxon>Bacteria</taxon>
        <taxon>Bacillati</taxon>
        <taxon>Cyanobacteriota</taxon>
        <taxon>Cyanophyceae</taxon>
        <taxon>Oscillatoriophycideae</taxon>
        <taxon>Chroococcales</taxon>
        <taxon>Geminocystaceae</taxon>
        <taxon>Cyanobacterium</taxon>
    </lineage>
</organism>
<dbReference type="SMART" id="SM00260">
    <property type="entry name" value="CheW"/>
    <property type="match status" value="1"/>
</dbReference>
<evidence type="ECO:0000259" key="10">
    <source>
        <dbReference type="PROSITE" id="PS50110"/>
    </source>
</evidence>
<feature type="modified residue" description="4-aspartylphosphate" evidence="8">
    <location>
        <position position="857"/>
    </location>
</feature>
<dbReference type="EMBL" id="WMIA01000006">
    <property type="protein sequence ID" value="MTF38667.1"/>
    <property type="molecule type" value="Genomic_DNA"/>
</dbReference>
<dbReference type="InterPro" id="IPR051315">
    <property type="entry name" value="Bact_Chemotaxis_CheA"/>
</dbReference>
<feature type="modified residue" description="Phosphohistidine" evidence="7">
    <location>
        <position position="62"/>
    </location>
</feature>
<keyword evidence="4" id="KW-0808">Transferase</keyword>
<dbReference type="CDD" id="cd00088">
    <property type="entry name" value="HPT"/>
    <property type="match status" value="1"/>
</dbReference>
<proteinExistence type="predicted"/>
<dbReference type="FunFam" id="3.30.565.10:FF:000016">
    <property type="entry name" value="Chemotaxis protein CheA, putative"/>
    <property type="match status" value="1"/>
</dbReference>
<dbReference type="GO" id="GO:0006935">
    <property type="term" value="P:chemotaxis"/>
    <property type="evidence" value="ECO:0007669"/>
    <property type="project" value="InterPro"/>
</dbReference>
<name>A0A844GQA3_9CHRO</name>
<evidence type="ECO:0000259" key="9">
    <source>
        <dbReference type="PROSITE" id="PS50109"/>
    </source>
</evidence>
<dbReference type="InterPro" id="IPR036641">
    <property type="entry name" value="HPT_dom_sf"/>
</dbReference>
<dbReference type="PANTHER" id="PTHR43395:SF1">
    <property type="entry name" value="CHEMOTAXIS PROTEIN CHEA"/>
    <property type="match status" value="1"/>
</dbReference>
<keyword evidence="3 8" id="KW-0597">Phosphoprotein</keyword>
<dbReference type="RefSeq" id="WP_155083554.1">
    <property type="nucleotide sequence ID" value="NZ_WMIA01000006.1"/>
</dbReference>
<evidence type="ECO:0000259" key="11">
    <source>
        <dbReference type="PROSITE" id="PS50894"/>
    </source>
</evidence>
<feature type="domain" description="HPt" evidence="11">
    <location>
        <begin position="19"/>
        <end position="122"/>
    </location>
</feature>
<keyword evidence="6" id="KW-0902">Two-component regulatory system</keyword>
<dbReference type="Gene3D" id="1.20.120.160">
    <property type="entry name" value="HPT domain"/>
    <property type="match status" value="1"/>
</dbReference>
<dbReference type="Pfam" id="PF01584">
    <property type="entry name" value="CheW"/>
    <property type="match status" value="1"/>
</dbReference>
<evidence type="ECO:0000256" key="7">
    <source>
        <dbReference type="PROSITE-ProRule" id="PRU00110"/>
    </source>
</evidence>
<dbReference type="Gene3D" id="3.40.50.2300">
    <property type="match status" value="1"/>
</dbReference>
<dbReference type="PRINTS" id="PR00344">
    <property type="entry name" value="BCTRLSENSOR"/>
</dbReference>
<evidence type="ECO:0000313" key="12">
    <source>
        <dbReference type="EMBL" id="MTF38667.1"/>
    </source>
</evidence>
<keyword evidence="5" id="KW-0418">Kinase</keyword>
<dbReference type="Proteomes" id="UP000437131">
    <property type="component" value="Unassembled WGS sequence"/>
</dbReference>
<dbReference type="SMART" id="SM00073">
    <property type="entry name" value="HPT"/>
    <property type="match status" value="1"/>
</dbReference>
<dbReference type="PANTHER" id="PTHR43395">
    <property type="entry name" value="SENSOR HISTIDINE KINASE CHEA"/>
    <property type="match status" value="1"/>
</dbReference>
<accession>A0A844GQA3</accession>
<dbReference type="InterPro" id="IPR001789">
    <property type="entry name" value="Sig_transdc_resp-reg_receiver"/>
</dbReference>
<evidence type="ECO:0000256" key="8">
    <source>
        <dbReference type="PROSITE-ProRule" id="PRU00169"/>
    </source>
</evidence>
<sequence>MLDANSLAAIALEARNCFLEEDAPEFLEILTRGIEDLKQILNESKNNQTLHDVYKELGRAAHSIKGGAGMAEMPLVSKLAHRIEDLFEALQQDRVEDLDTTLGLLVLGIEELENLVELEKNSCLLDTHSADELIIALDEFLKGLNPSNELAEIGFADDSFIKTALESDLSDCIQRVQEIIESEDLATPKNVKNSIDTLLEECELLGQALNCHWLVEISQLIKQLKSASEDDIINFTKEAIALIEKNKQLYLVETNPQLPQYSDYFQKLLLGDAPEKIEQLIIEQQPAVVTPQKIAENKPKFNLEKPPLPSNNRNLRIPINKVNKMGDLTGQLLVFYEQLSLYENQIKRGSLSLKKRTRLLSPLKEQLEYLYDQFSVREKENFNHNGHSSKAKNEEKIEFDTLEFDEYTQIHTTLQSLTELIIQIQELREDFDLVNREFQETLIDMRKCLDTLDQELREVRLVPFINLAGSFVKPLEKLNKDYHKSVQLIIEGEQVLIDQNIIETLRTPFNHIIRNAFDHGIEMPDIREKKGKSNPAQIKLSAKLEGNNVILTIADDGQGIDIKKVYEKAKMLGLFPQNKEFDQLPREEILGTIFSPGFSTASQVSDLSGRGMGMDIVKAEIEKLRGTVEVKTEIGKGTIFQLKIPMALNIISLLLVKIGSHTVAIPSENVLRVIRLSDHEIQDNQILWEDERISFYNLAQILPYNAPNLSVDMGQPYAGLLLQIGGEKVVMAVDAVVDEKPLVSKSLDDTVAIPPYLGGCTILGSGTVVPIFVPDYFKSLLIQRESKRQLKEIEKETLTVKTDELSIMIIDDSVAVRRTLNRTLTQVGYNVTQCRDGKEAWNTLQSTSEHFDLAICDLEMPGFDGYKVLQLIRASEAWKNLPVIILTSRDNDLHRQKAMDLGANAYLTKPFNPLKIIEKVKDVTLRF</sequence>
<dbReference type="InterPro" id="IPR003594">
    <property type="entry name" value="HATPase_dom"/>
</dbReference>
<dbReference type="PROSITE" id="PS50894">
    <property type="entry name" value="HPT"/>
    <property type="match status" value="1"/>
</dbReference>
<dbReference type="Pfam" id="PF02518">
    <property type="entry name" value="HATPase_c"/>
    <property type="match status" value="1"/>
</dbReference>
<comment type="caution">
    <text evidence="12">The sequence shown here is derived from an EMBL/GenBank/DDBJ whole genome shotgun (WGS) entry which is preliminary data.</text>
</comment>
<evidence type="ECO:0000256" key="3">
    <source>
        <dbReference type="ARBA" id="ARBA00022553"/>
    </source>
</evidence>
<dbReference type="InterPro" id="IPR008207">
    <property type="entry name" value="Sig_transdc_His_kin_Hpt_dom"/>
</dbReference>
<dbReference type="SUPFAM" id="SSF55874">
    <property type="entry name" value="ATPase domain of HSP90 chaperone/DNA topoisomerase II/histidine kinase"/>
    <property type="match status" value="1"/>
</dbReference>
<dbReference type="InterPro" id="IPR005467">
    <property type="entry name" value="His_kinase_dom"/>
</dbReference>
<dbReference type="InterPro" id="IPR036061">
    <property type="entry name" value="CheW-like_dom_sf"/>
</dbReference>
<evidence type="ECO:0000256" key="1">
    <source>
        <dbReference type="ARBA" id="ARBA00000085"/>
    </source>
</evidence>
<dbReference type="Gene3D" id="3.30.565.10">
    <property type="entry name" value="Histidine kinase-like ATPase, C-terminal domain"/>
    <property type="match status" value="1"/>
</dbReference>
<comment type="catalytic activity">
    <reaction evidence="1">
        <text>ATP + protein L-histidine = ADP + protein N-phospho-L-histidine.</text>
        <dbReference type="EC" id="2.7.13.3"/>
    </reaction>
</comment>
<dbReference type="Pfam" id="PF01627">
    <property type="entry name" value="Hpt"/>
    <property type="match status" value="1"/>
</dbReference>
<gene>
    <name evidence="12" type="ORF">GGC33_06980</name>
</gene>
<dbReference type="AlphaFoldDB" id="A0A844GQA3"/>
<evidence type="ECO:0000256" key="4">
    <source>
        <dbReference type="ARBA" id="ARBA00022679"/>
    </source>
</evidence>
<feature type="domain" description="Response regulatory" evidence="10">
    <location>
        <begin position="806"/>
        <end position="924"/>
    </location>
</feature>
<protein>
    <recommendedName>
        <fullName evidence="2">histidine kinase</fullName>
        <ecNumber evidence="2">2.7.13.3</ecNumber>
    </recommendedName>
</protein>
<dbReference type="InterPro" id="IPR004358">
    <property type="entry name" value="Sig_transdc_His_kin-like_C"/>
</dbReference>
<dbReference type="InterPro" id="IPR002545">
    <property type="entry name" value="CheW-lke_dom"/>
</dbReference>
<dbReference type="GO" id="GO:0004673">
    <property type="term" value="F:protein histidine kinase activity"/>
    <property type="evidence" value="ECO:0007669"/>
    <property type="project" value="UniProtKB-EC"/>
</dbReference>
<dbReference type="SMART" id="SM00387">
    <property type="entry name" value="HATPase_c"/>
    <property type="match status" value="1"/>
</dbReference>
<feature type="domain" description="Histidine kinase" evidence="9">
    <location>
        <begin position="408"/>
        <end position="648"/>
    </location>
</feature>
<dbReference type="GO" id="GO:0000160">
    <property type="term" value="P:phosphorelay signal transduction system"/>
    <property type="evidence" value="ECO:0007669"/>
    <property type="project" value="UniProtKB-KW"/>
</dbReference>
<dbReference type="SUPFAM" id="SSF52172">
    <property type="entry name" value="CheY-like"/>
    <property type="match status" value="1"/>
</dbReference>
<dbReference type="SUPFAM" id="SSF47226">
    <property type="entry name" value="Histidine-containing phosphotransfer domain, HPT domain"/>
    <property type="match status" value="1"/>
</dbReference>
<dbReference type="Pfam" id="PF00072">
    <property type="entry name" value="Response_reg"/>
    <property type="match status" value="1"/>
</dbReference>
<evidence type="ECO:0000256" key="5">
    <source>
        <dbReference type="ARBA" id="ARBA00022777"/>
    </source>
</evidence>
<reference evidence="12 13" key="1">
    <citation type="submission" date="2019-11" db="EMBL/GenBank/DDBJ databases">
        <title>Isolation of a new High Light Tolerant Cyanobacteria.</title>
        <authorList>
            <person name="Dobson Z."/>
            <person name="Vaughn N."/>
            <person name="Vaughn M."/>
            <person name="Fromme P."/>
            <person name="Mazor Y."/>
        </authorList>
    </citation>
    <scope>NUCLEOTIDE SEQUENCE [LARGE SCALE GENOMIC DNA]</scope>
    <source>
        <strain evidence="12 13">0216</strain>
    </source>
</reference>